<organism evidence="3 4">
    <name type="scientific">Clathrospora elynae</name>
    <dbReference type="NCBI Taxonomy" id="706981"/>
    <lineage>
        <taxon>Eukaryota</taxon>
        <taxon>Fungi</taxon>
        <taxon>Dikarya</taxon>
        <taxon>Ascomycota</taxon>
        <taxon>Pezizomycotina</taxon>
        <taxon>Dothideomycetes</taxon>
        <taxon>Pleosporomycetidae</taxon>
        <taxon>Pleosporales</taxon>
        <taxon>Diademaceae</taxon>
        <taxon>Clathrospora</taxon>
    </lineage>
</organism>
<dbReference type="EMBL" id="ML976149">
    <property type="protein sequence ID" value="KAF1937199.1"/>
    <property type="molecule type" value="Genomic_DNA"/>
</dbReference>
<reference evidence="3" key="1">
    <citation type="journal article" date="2020" name="Stud. Mycol.">
        <title>101 Dothideomycetes genomes: a test case for predicting lifestyles and emergence of pathogens.</title>
        <authorList>
            <person name="Haridas S."/>
            <person name="Albert R."/>
            <person name="Binder M."/>
            <person name="Bloem J."/>
            <person name="Labutti K."/>
            <person name="Salamov A."/>
            <person name="Andreopoulos B."/>
            <person name="Baker S."/>
            <person name="Barry K."/>
            <person name="Bills G."/>
            <person name="Bluhm B."/>
            <person name="Cannon C."/>
            <person name="Castanera R."/>
            <person name="Culley D."/>
            <person name="Daum C."/>
            <person name="Ezra D."/>
            <person name="Gonzalez J."/>
            <person name="Henrissat B."/>
            <person name="Kuo A."/>
            <person name="Liang C."/>
            <person name="Lipzen A."/>
            <person name="Lutzoni F."/>
            <person name="Magnuson J."/>
            <person name="Mondo S."/>
            <person name="Nolan M."/>
            <person name="Ohm R."/>
            <person name="Pangilinan J."/>
            <person name="Park H.-J."/>
            <person name="Ramirez L."/>
            <person name="Alfaro M."/>
            <person name="Sun H."/>
            <person name="Tritt A."/>
            <person name="Yoshinaga Y."/>
            <person name="Zwiers L.-H."/>
            <person name="Turgeon B."/>
            <person name="Goodwin S."/>
            <person name="Spatafora J."/>
            <person name="Crous P."/>
            <person name="Grigoriev I."/>
        </authorList>
    </citation>
    <scope>NUCLEOTIDE SEQUENCE</scope>
    <source>
        <strain evidence="3">CBS 161.51</strain>
    </source>
</reference>
<dbReference type="Pfam" id="PF02171">
    <property type="entry name" value="Piwi"/>
    <property type="match status" value="1"/>
</dbReference>
<dbReference type="AlphaFoldDB" id="A0A6A5SBT9"/>
<evidence type="ECO:0000313" key="3">
    <source>
        <dbReference type="EMBL" id="KAF1937199.1"/>
    </source>
</evidence>
<dbReference type="OrthoDB" id="10252740at2759"/>
<accession>A0A6A5SBT9</accession>
<sequence length="263" mass="29109">LLSNLALKVNLKMQGDNHPVNFMGLGSLRANKIVLDVDVTYPTGAQDSGRPSIAYLVGSVDQNLMNYPGSMRLQAGEIEDMRSMVKERLTAWQTANGGALPEYMVFYRDGISKSQFATCEKNEITAVRAVYFELCVGPNSGKKLKMTFVIVGKQHNARFYPTTPGDCTKNEENPDRSNMNARPGLLVDRVVTNPDRVNFYLQSHQAPHGTARSAHYHVLSIGPGEKYGEMRHVLTMGVGARYICWGLGLQSLRCKYLEGCQAS</sequence>
<feature type="non-terminal residue" evidence="3">
    <location>
        <position position="1"/>
    </location>
</feature>
<dbReference type="PROSITE" id="PS50822">
    <property type="entry name" value="PIWI"/>
    <property type="match status" value="1"/>
</dbReference>
<dbReference type="GO" id="GO:0003676">
    <property type="term" value="F:nucleic acid binding"/>
    <property type="evidence" value="ECO:0007669"/>
    <property type="project" value="InterPro"/>
</dbReference>
<dbReference type="Proteomes" id="UP000800038">
    <property type="component" value="Unassembled WGS sequence"/>
</dbReference>
<dbReference type="Gene3D" id="3.30.420.10">
    <property type="entry name" value="Ribonuclease H-like superfamily/Ribonuclease H"/>
    <property type="match status" value="1"/>
</dbReference>
<dbReference type="SUPFAM" id="SSF53098">
    <property type="entry name" value="Ribonuclease H-like"/>
    <property type="match status" value="1"/>
</dbReference>
<evidence type="ECO:0000256" key="1">
    <source>
        <dbReference type="SAM" id="MobiDB-lite"/>
    </source>
</evidence>
<keyword evidence="4" id="KW-1185">Reference proteome</keyword>
<dbReference type="InterPro" id="IPR003165">
    <property type="entry name" value="Piwi"/>
</dbReference>
<feature type="domain" description="Piwi" evidence="2">
    <location>
        <begin position="1"/>
        <end position="219"/>
    </location>
</feature>
<evidence type="ECO:0000259" key="2">
    <source>
        <dbReference type="PROSITE" id="PS50822"/>
    </source>
</evidence>
<dbReference type="PANTHER" id="PTHR22891">
    <property type="entry name" value="EUKARYOTIC TRANSLATION INITIATION FACTOR 2C"/>
    <property type="match status" value="1"/>
</dbReference>
<dbReference type="InterPro" id="IPR012337">
    <property type="entry name" value="RNaseH-like_sf"/>
</dbReference>
<gene>
    <name evidence="3" type="ORF">EJ02DRAFT_357355</name>
</gene>
<proteinExistence type="predicted"/>
<evidence type="ECO:0000313" key="4">
    <source>
        <dbReference type="Proteomes" id="UP000800038"/>
    </source>
</evidence>
<protein>
    <recommendedName>
        <fullName evidence="2">Piwi domain-containing protein</fullName>
    </recommendedName>
</protein>
<dbReference type="InterPro" id="IPR036397">
    <property type="entry name" value="RNaseH_sf"/>
</dbReference>
<name>A0A6A5SBT9_9PLEO</name>
<dbReference type="SMART" id="SM00950">
    <property type="entry name" value="Piwi"/>
    <property type="match status" value="1"/>
</dbReference>
<feature type="region of interest" description="Disordered" evidence="1">
    <location>
        <begin position="161"/>
        <end position="181"/>
    </location>
</feature>